<dbReference type="PANTHER" id="PTHR24346">
    <property type="entry name" value="MAP/MICROTUBULE AFFINITY-REGULATING KINASE"/>
    <property type="match status" value="1"/>
</dbReference>
<dbReference type="Gene3D" id="1.10.510.10">
    <property type="entry name" value="Transferase(Phosphotransferase) domain 1"/>
    <property type="match status" value="1"/>
</dbReference>
<evidence type="ECO:0000313" key="4">
    <source>
        <dbReference type="EMBL" id="KAK5999956.1"/>
    </source>
</evidence>
<dbReference type="PANTHER" id="PTHR24346:SF30">
    <property type="entry name" value="MATERNAL EMBRYONIC LEUCINE ZIPPER KINASE"/>
    <property type="match status" value="1"/>
</dbReference>
<evidence type="ECO:0000256" key="1">
    <source>
        <dbReference type="ARBA" id="ARBA00022741"/>
    </source>
</evidence>
<dbReference type="InterPro" id="IPR000719">
    <property type="entry name" value="Prot_kinase_dom"/>
</dbReference>
<dbReference type="InterPro" id="IPR011009">
    <property type="entry name" value="Kinase-like_dom_sf"/>
</dbReference>
<dbReference type="SMART" id="SM00220">
    <property type="entry name" value="S_TKc"/>
    <property type="match status" value="1"/>
</dbReference>
<dbReference type="PROSITE" id="PS50011">
    <property type="entry name" value="PROTEIN_KINASE_DOM"/>
    <property type="match status" value="1"/>
</dbReference>
<dbReference type="Pfam" id="PF00069">
    <property type="entry name" value="Pkinase"/>
    <property type="match status" value="1"/>
</dbReference>
<organism evidence="4 5">
    <name type="scientific">Aureobasidium pullulans</name>
    <name type="common">Black yeast</name>
    <name type="synonym">Pullularia pullulans</name>
    <dbReference type="NCBI Taxonomy" id="5580"/>
    <lineage>
        <taxon>Eukaryota</taxon>
        <taxon>Fungi</taxon>
        <taxon>Dikarya</taxon>
        <taxon>Ascomycota</taxon>
        <taxon>Pezizomycotina</taxon>
        <taxon>Dothideomycetes</taxon>
        <taxon>Dothideomycetidae</taxon>
        <taxon>Dothideales</taxon>
        <taxon>Saccotheciaceae</taxon>
        <taxon>Aureobasidium</taxon>
    </lineage>
</organism>
<dbReference type="SUPFAM" id="SSF56112">
    <property type="entry name" value="Protein kinase-like (PK-like)"/>
    <property type="match status" value="1"/>
</dbReference>
<gene>
    <name evidence="4" type="ORF">QM012_005044</name>
</gene>
<accession>A0ABR0T688</accession>
<keyword evidence="5" id="KW-1185">Reference proteome</keyword>
<dbReference type="EMBL" id="JASGXD010000020">
    <property type="protein sequence ID" value="KAK5999956.1"/>
    <property type="molecule type" value="Genomic_DNA"/>
</dbReference>
<evidence type="ECO:0000256" key="2">
    <source>
        <dbReference type="ARBA" id="ARBA00022840"/>
    </source>
</evidence>
<keyword evidence="1" id="KW-0547">Nucleotide-binding</keyword>
<protein>
    <recommendedName>
        <fullName evidence="3">Protein kinase domain-containing protein</fullName>
    </recommendedName>
</protein>
<keyword evidence="2" id="KW-0067">ATP-binding</keyword>
<name>A0ABR0T688_AURPU</name>
<comment type="caution">
    <text evidence="4">The sequence shown here is derived from an EMBL/GenBank/DDBJ whole genome shotgun (WGS) entry which is preliminary data.</text>
</comment>
<evidence type="ECO:0000259" key="3">
    <source>
        <dbReference type="PROSITE" id="PS50011"/>
    </source>
</evidence>
<reference evidence="4 5" key="1">
    <citation type="submission" date="2023-11" db="EMBL/GenBank/DDBJ databases">
        <title>Draft genome sequence and annotation of the polyextremotolerant black yeast-like fungus Aureobasidium pullulans NRRL 62042.</title>
        <authorList>
            <person name="Dielentheis-Frenken M.R.E."/>
            <person name="Wibberg D."/>
            <person name="Blank L.M."/>
            <person name="Tiso T."/>
        </authorList>
    </citation>
    <scope>NUCLEOTIDE SEQUENCE [LARGE SCALE GENOMIC DNA]</scope>
    <source>
        <strain evidence="4 5">NRRL 62042</strain>
    </source>
</reference>
<sequence length="263" mass="29451">MARILEKPSNTNLPLIAFTSSALVFGVSERVVSKTPFLFGSSTRLDKQLTDQNIESLEQEKEIVRILQRKSHPNFLHTILVFQQGIFMDYLHMTLYQRLTQPALPISPQLKARWIQQIVSAVAWLAELGLAHGDLRPNNIMLDKSANLKLIDFGCTVKFGDELVTGNPPFCKLDENLNTPLAGAESETFAIGSCLFNIHFGYPPLSGIDEQEMDEKWSKHEYPPTGDDELGVIIQKCWDGEFESMAALDAVVKTLRSDENLSA</sequence>
<dbReference type="CDD" id="cd00180">
    <property type="entry name" value="PKc"/>
    <property type="match status" value="1"/>
</dbReference>
<evidence type="ECO:0000313" key="5">
    <source>
        <dbReference type="Proteomes" id="UP001341245"/>
    </source>
</evidence>
<dbReference type="Proteomes" id="UP001341245">
    <property type="component" value="Unassembled WGS sequence"/>
</dbReference>
<feature type="domain" description="Protein kinase" evidence="3">
    <location>
        <begin position="1"/>
        <end position="261"/>
    </location>
</feature>
<proteinExistence type="predicted"/>